<dbReference type="KEGG" id="azc:AZC_1115"/>
<reference evidence="1 2" key="3">
    <citation type="journal article" date="2008" name="BMC Genomics">
        <title>The genome of the versatile nitrogen fixer Azorhizobium caulinodans ORS571.</title>
        <authorList>
            <person name="Lee KB."/>
            <person name="Backer P.D."/>
            <person name="Aono T."/>
            <person name="Liu CT."/>
            <person name="Suzuki S."/>
            <person name="Suzuki T."/>
            <person name="Kaneko T."/>
            <person name="Yamada M."/>
            <person name="Tabata S."/>
            <person name="Kupfer D.M."/>
            <person name="Najar F.Z."/>
            <person name="Wiley G.B."/>
            <person name="Roe B."/>
            <person name="Binnewies T.T."/>
            <person name="Ussery D.W."/>
            <person name="D'Haeze W."/>
            <person name="Herder J.D."/>
            <person name="Gevers D."/>
            <person name="Vereecke D."/>
            <person name="Holsters M."/>
            <person name="Oyaizu H."/>
        </authorList>
    </citation>
    <scope>NUCLEOTIDE SEQUENCE [LARGE SCALE GENOMIC DNA]</scope>
    <source>
        <strain evidence="2">ATCC 43989 / DSM 5975 / JCM 20966 / LMG 6465 / NBRC 14845 / NCIMB 13405 / ORS 571</strain>
    </source>
</reference>
<reference evidence="1 2" key="5">
    <citation type="journal article" date="2010" name="Appl. Environ. Microbiol.">
        <title>phrR-like gene praR of Azorhizobium caulinodans ORS571 is essential for symbiosis with Sesbania rostrata and is involved in expression of reb genes.</title>
        <authorList>
            <person name="Akiba N."/>
            <person name="Aono T."/>
            <person name="Toyazaki H."/>
            <person name="Sato S."/>
            <person name="Oyaizu H."/>
        </authorList>
    </citation>
    <scope>NUCLEOTIDE SEQUENCE [LARGE SCALE GENOMIC DNA]</scope>
    <source>
        <strain evidence="2">ATCC 43989 / DSM 5975 / JCM 20966 / LMG 6465 / NBRC 14845 / NCIMB 13405 / ORS 571</strain>
    </source>
</reference>
<dbReference type="InterPro" id="IPR011738">
    <property type="entry name" value="Phage_CHP"/>
</dbReference>
<dbReference type="Proteomes" id="UP000000270">
    <property type="component" value="Chromosome"/>
</dbReference>
<reference evidence="1 2" key="4">
    <citation type="journal article" date="2009" name="Appl. Environ. Microbiol.">
        <title>Comparative genome-wide transcriptional profiling of Azorhizobium caulinodans ORS571 grown under free-living and symbiotic conditions.</title>
        <authorList>
            <person name="Tsukada S."/>
            <person name="Aono T."/>
            <person name="Akiba N."/>
            <person name="Lee KB."/>
            <person name="Liu CT."/>
            <person name="Toyazaki H."/>
            <person name="Oyaizu H."/>
        </authorList>
    </citation>
    <scope>NUCLEOTIDE SEQUENCE [LARGE SCALE GENOMIC DNA]</scope>
    <source>
        <strain evidence="2">ATCC 43989 / DSM 5975 / JCM 20966 / LMG 6465 / NBRC 14845 / NCIMB 13405 / ORS 571</strain>
    </source>
</reference>
<name>A8HR41_AZOC5</name>
<keyword evidence="2" id="KW-1185">Reference proteome</keyword>
<reference evidence="1 2" key="6">
    <citation type="journal article" date="2011" name="Appl. Environ. Microbiol.">
        <title>Involvement of the azorhizobial chromosome partition gene (parA) in the onset of bacteroid differentiation during Sesbania rostrata stem nodule development.</title>
        <authorList>
            <person name="Liu CT."/>
            <person name="Lee KB."/>
            <person name="Wang YS."/>
            <person name="Peng MH."/>
            <person name="Lee KT."/>
            <person name="Suzuki S."/>
            <person name="Suzuki T."/>
            <person name="Oyaizu H."/>
        </authorList>
    </citation>
    <scope>NUCLEOTIDE SEQUENCE [LARGE SCALE GENOMIC DNA]</scope>
    <source>
        <strain evidence="2">ATCC 43989 / DSM 5975 / JCM 20966 / LMG 6465 / NBRC 14845 / NCIMB 13405 / ORS 571</strain>
    </source>
</reference>
<dbReference type="HOGENOM" id="CLU_085951_0_2_5"/>
<dbReference type="STRING" id="438753.AZC_1115"/>
<evidence type="ECO:0000313" key="2">
    <source>
        <dbReference type="Proteomes" id="UP000000270"/>
    </source>
</evidence>
<sequence>MRGDNPHMTQRISGPAAEPLTLAEAKDFLRLTDPSTDVLVGALLSAARRTIESATGRVLMTQSWRLVRDAWPASGLFLLPIAPVASLDAARVRRADGTWEEVPAGRLSLLGDRTPQLIGLDRAHLPQPAVDHGGIALDVTAGYGPEPADVPSDLLQAVRLTLAHFHEHRDVVGEAIGLPGAVLALIAPYRMLRL</sequence>
<dbReference type="NCBIfam" id="TIGR02215">
    <property type="entry name" value="phage_chp_gp8"/>
    <property type="match status" value="1"/>
</dbReference>
<dbReference type="EMBL" id="AP009384">
    <property type="protein sequence ID" value="BAF87113.1"/>
    <property type="molecule type" value="Genomic_DNA"/>
</dbReference>
<reference evidence="2" key="2">
    <citation type="submission" date="2007-04" db="EMBL/GenBank/DDBJ databases">
        <title>Complete genome sequence of the nitrogen-fixing bacterium Azorhizobium caulinodans ORS571.</title>
        <authorList>
            <person name="Lee K.B."/>
            <person name="Backer P.D."/>
            <person name="Aono T."/>
            <person name="Liu C.T."/>
            <person name="Suzuki S."/>
            <person name="Suzuki T."/>
            <person name="Kaneko T."/>
            <person name="Yamada M."/>
            <person name="Tabata S."/>
            <person name="Kupfer D.M."/>
            <person name="Najar F.Z."/>
            <person name="Wiley G.B."/>
            <person name="Roe B."/>
            <person name="Binnewies T."/>
            <person name="Ussery D."/>
            <person name="Vereecke D."/>
            <person name="Gevers D."/>
            <person name="Holsters M."/>
            <person name="Oyaizu H."/>
        </authorList>
    </citation>
    <scope>NUCLEOTIDE SEQUENCE [LARGE SCALE GENOMIC DNA]</scope>
    <source>
        <strain evidence="2">ATCC 43989 / DSM 5975 / JCM 20966 / LMG 6465 / NBRC 14845 / NCIMB 13405 / ORS 571</strain>
    </source>
</reference>
<gene>
    <name evidence="1" type="ordered locus">AZC_1115</name>
</gene>
<dbReference type="AlphaFoldDB" id="A8HR41"/>
<protein>
    <recommendedName>
        <fullName evidence="3">PhiE125 gp8 family phage protein</fullName>
    </recommendedName>
</protein>
<accession>A8HR41</accession>
<dbReference type="Gene3D" id="1.10.3230.30">
    <property type="entry name" value="Phage gp6-like head-tail connector protein"/>
    <property type="match status" value="1"/>
</dbReference>
<dbReference type="eggNOG" id="ENOG5032SBG">
    <property type="taxonomic scope" value="Bacteria"/>
</dbReference>
<dbReference type="CDD" id="cd08054">
    <property type="entry name" value="gp6"/>
    <property type="match status" value="1"/>
</dbReference>
<evidence type="ECO:0000313" key="1">
    <source>
        <dbReference type="EMBL" id="BAF87113.1"/>
    </source>
</evidence>
<organism evidence="1 2">
    <name type="scientific">Azorhizobium caulinodans (strain ATCC 43989 / DSM 5975 / JCM 20966 / LMG 6465 / NBRC 14845 / NCIMB 13405 / ORS 571)</name>
    <dbReference type="NCBI Taxonomy" id="438753"/>
    <lineage>
        <taxon>Bacteria</taxon>
        <taxon>Pseudomonadati</taxon>
        <taxon>Pseudomonadota</taxon>
        <taxon>Alphaproteobacteria</taxon>
        <taxon>Hyphomicrobiales</taxon>
        <taxon>Xanthobacteraceae</taxon>
        <taxon>Azorhizobium</taxon>
    </lineage>
</organism>
<reference evidence="1 2" key="1">
    <citation type="journal article" date="2007" name="Appl. Environ. Microbiol.">
        <title>Rhizobial factors required for stem nodule maturation and maintenance in Sesbania rostrata-Azorhizobium caulinodans ORS571 symbiosis.</title>
        <authorList>
            <person name="Suzuki S."/>
            <person name="Aono T."/>
            <person name="Lee KB."/>
            <person name="Suzuki T."/>
            <person name="Liu CT."/>
            <person name="Miwa H."/>
            <person name="Wakao S."/>
            <person name="Iki T."/>
            <person name="Oyaizu H."/>
        </authorList>
    </citation>
    <scope>NUCLEOTIDE SEQUENCE [LARGE SCALE GENOMIC DNA]</scope>
    <source>
        <strain evidence="2">ATCC 43989 / DSM 5975 / JCM 20966 / LMG 6465 / NBRC 14845 / NCIMB 13405 / ORS 571</strain>
    </source>
</reference>
<proteinExistence type="predicted"/>
<evidence type="ECO:0008006" key="3">
    <source>
        <dbReference type="Google" id="ProtNLM"/>
    </source>
</evidence>